<reference evidence="1" key="1">
    <citation type="journal article" date="2019" name="bioRxiv">
        <title>The Genome of the Zebra Mussel, Dreissena polymorpha: A Resource for Invasive Species Research.</title>
        <authorList>
            <person name="McCartney M.A."/>
            <person name="Auch B."/>
            <person name="Kono T."/>
            <person name="Mallez S."/>
            <person name="Zhang Y."/>
            <person name="Obille A."/>
            <person name="Becker A."/>
            <person name="Abrahante J.E."/>
            <person name="Garbe J."/>
            <person name="Badalamenti J.P."/>
            <person name="Herman A."/>
            <person name="Mangelson H."/>
            <person name="Liachko I."/>
            <person name="Sullivan S."/>
            <person name="Sone E.D."/>
            <person name="Koren S."/>
            <person name="Silverstein K.A.T."/>
            <person name="Beckman K.B."/>
            <person name="Gohl D.M."/>
        </authorList>
    </citation>
    <scope>NUCLEOTIDE SEQUENCE</scope>
    <source>
        <strain evidence="1">Duluth1</strain>
        <tissue evidence="1">Whole animal</tissue>
    </source>
</reference>
<dbReference type="AlphaFoldDB" id="A0A9D4LE54"/>
<evidence type="ECO:0000313" key="1">
    <source>
        <dbReference type="EMBL" id="KAH3856853.1"/>
    </source>
</evidence>
<dbReference type="Proteomes" id="UP000828390">
    <property type="component" value="Unassembled WGS sequence"/>
</dbReference>
<name>A0A9D4LE54_DREPO</name>
<evidence type="ECO:0000313" key="2">
    <source>
        <dbReference type="Proteomes" id="UP000828390"/>
    </source>
</evidence>
<protein>
    <submittedName>
        <fullName evidence="1">Uncharacterized protein</fullName>
    </submittedName>
</protein>
<comment type="caution">
    <text evidence="1">The sequence shown here is derived from an EMBL/GenBank/DDBJ whole genome shotgun (WGS) entry which is preliminary data.</text>
</comment>
<accession>A0A9D4LE54</accession>
<gene>
    <name evidence="1" type="ORF">DPMN_099448</name>
</gene>
<dbReference type="EMBL" id="JAIWYP010000003">
    <property type="protein sequence ID" value="KAH3856853.1"/>
    <property type="molecule type" value="Genomic_DNA"/>
</dbReference>
<organism evidence="1 2">
    <name type="scientific">Dreissena polymorpha</name>
    <name type="common">Zebra mussel</name>
    <name type="synonym">Mytilus polymorpha</name>
    <dbReference type="NCBI Taxonomy" id="45954"/>
    <lineage>
        <taxon>Eukaryota</taxon>
        <taxon>Metazoa</taxon>
        <taxon>Spiralia</taxon>
        <taxon>Lophotrochozoa</taxon>
        <taxon>Mollusca</taxon>
        <taxon>Bivalvia</taxon>
        <taxon>Autobranchia</taxon>
        <taxon>Heteroconchia</taxon>
        <taxon>Euheterodonta</taxon>
        <taxon>Imparidentia</taxon>
        <taxon>Neoheterodontei</taxon>
        <taxon>Myida</taxon>
        <taxon>Dreissenoidea</taxon>
        <taxon>Dreissenidae</taxon>
        <taxon>Dreissena</taxon>
    </lineage>
</organism>
<proteinExistence type="predicted"/>
<reference evidence="1" key="2">
    <citation type="submission" date="2020-11" db="EMBL/GenBank/DDBJ databases">
        <authorList>
            <person name="McCartney M.A."/>
            <person name="Auch B."/>
            <person name="Kono T."/>
            <person name="Mallez S."/>
            <person name="Becker A."/>
            <person name="Gohl D.M."/>
            <person name="Silverstein K.A.T."/>
            <person name="Koren S."/>
            <person name="Bechman K.B."/>
            <person name="Herman A."/>
            <person name="Abrahante J.E."/>
            <person name="Garbe J."/>
        </authorList>
    </citation>
    <scope>NUCLEOTIDE SEQUENCE</scope>
    <source>
        <strain evidence="1">Duluth1</strain>
        <tissue evidence="1">Whole animal</tissue>
    </source>
</reference>
<keyword evidence="2" id="KW-1185">Reference proteome</keyword>
<sequence length="52" mass="6045">MSYQQHDELLLPCPTSNMMNYYCHVLPAHDELLLPCPTSNMMNYYCHVLPAT</sequence>